<dbReference type="PRINTS" id="PR01490">
    <property type="entry name" value="RTXTOXIND"/>
</dbReference>
<reference evidence="7 8" key="1">
    <citation type="journal article" date="2013" name="Genome Announc.">
        <title>Draft Genome Sequence of the Methanotrophic Gammaproteobacterium Methyloglobulus morosus DSM 22980 Strain KoM1.</title>
        <authorList>
            <person name="Poehlein A."/>
            <person name="Deutzmann J.S."/>
            <person name="Daniel R."/>
            <person name="Simeonova D.D."/>
        </authorList>
    </citation>
    <scope>NUCLEOTIDE SEQUENCE [LARGE SCALE GENOMIC DNA]</scope>
    <source>
        <strain evidence="7 8">KoM1</strain>
    </source>
</reference>
<accession>V5C5Y7</accession>
<gene>
    <name evidence="7" type="ORF">MGMO_8c00140</name>
</gene>
<evidence type="ECO:0000313" key="8">
    <source>
        <dbReference type="Proteomes" id="UP000017842"/>
    </source>
</evidence>
<dbReference type="PANTHER" id="PTHR30386">
    <property type="entry name" value="MEMBRANE FUSION SUBUNIT OF EMRAB-TOLC MULTIDRUG EFFLUX PUMP"/>
    <property type="match status" value="1"/>
</dbReference>
<keyword evidence="5" id="KW-0175">Coiled coil</keyword>
<organism evidence="7 8">
    <name type="scientific">Methyloglobulus morosus KoM1</name>
    <dbReference type="NCBI Taxonomy" id="1116472"/>
    <lineage>
        <taxon>Bacteria</taxon>
        <taxon>Pseudomonadati</taxon>
        <taxon>Pseudomonadota</taxon>
        <taxon>Gammaproteobacteria</taxon>
        <taxon>Methylococcales</taxon>
        <taxon>Methylococcaceae</taxon>
        <taxon>Methyloglobulus</taxon>
    </lineage>
</organism>
<dbReference type="STRING" id="1116472.MGMO_8c00140"/>
<dbReference type="RefSeq" id="WP_023493112.1">
    <property type="nucleotide sequence ID" value="NZ_AYLO01000008.1"/>
</dbReference>
<dbReference type="PANTHER" id="PTHR30386:SF26">
    <property type="entry name" value="TRANSPORT PROTEIN COMB"/>
    <property type="match status" value="1"/>
</dbReference>
<comment type="caution">
    <text evidence="7">The sequence shown here is derived from an EMBL/GenBank/DDBJ whole genome shotgun (WGS) entry which is preliminary data.</text>
</comment>
<keyword evidence="4 6" id="KW-0472">Membrane</keyword>
<keyword evidence="8" id="KW-1185">Reference proteome</keyword>
<feature type="coiled-coil region" evidence="5">
    <location>
        <begin position="184"/>
        <end position="243"/>
    </location>
</feature>
<sequence length="397" mass="43718">MPTTFSRTTRSLAQDSSKYAVIAWLIGGFFLTGWLVWFFFAEVTVYELSTKARLEVDRSSHPIAALVASKIVSTSLSLGQEVRQGEVLFTLDASSEKLRLQEEESKLIALPPQIAALEKQISELERAKTEGRQAALASVHSAKSRQKEAGAAVTFAKDNERRLKTLRGSGRIPVIETLRAQAESEKLSSNKEALTSDIQRLEMEAQTRAHQQQAEIENLKREVARLNGELATIQVTIVRLKQDIEKHLIRSPANGQIGDIVPLQVGMYIAVGEKLGTVVPRSELRIVADFPPASVLGRIHPGQRARMRLDGFPWVQFGTIPAKVSRVGSEIRDNQVRVEFTPDPSTFSRITLQHGLPGSIEVSIEQVSPAVMVLRVAGQLLSNTDQTSHPADAPNPK</sequence>
<dbReference type="Proteomes" id="UP000017842">
    <property type="component" value="Unassembled WGS sequence"/>
</dbReference>
<dbReference type="AlphaFoldDB" id="V5C5Y7"/>
<evidence type="ECO:0000313" key="7">
    <source>
        <dbReference type="EMBL" id="ESS73877.1"/>
    </source>
</evidence>
<evidence type="ECO:0000256" key="4">
    <source>
        <dbReference type="ARBA" id="ARBA00023136"/>
    </source>
</evidence>
<dbReference type="InterPro" id="IPR050739">
    <property type="entry name" value="MFP"/>
</dbReference>
<feature type="transmembrane region" description="Helical" evidence="6">
    <location>
        <begin position="21"/>
        <end position="40"/>
    </location>
</feature>
<evidence type="ECO:0000256" key="6">
    <source>
        <dbReference type="SAM" id="Phobius"/>
    </source>
</evidence>
<evidence type="ECO:0000256" key="3">
    <source>
        <dbReference type="ARBA" id="ARBA00022989"/>
    </source>
</evidence>
<evidence type="ECO:0000256" key="5">
    <source>
        <dbReference type="SAM" id="Coils"/>
    </source>
</evidence>
<dbReference type="OrthoDB" id="9775513at2"/>
<protein>
    <submittedName>
        <fullName evidence="7">Putative secretion protein</fullName>
    </submittedName>
</protein>
<dbReference type="EMBL" id="AYLO01000008">
    <property type="protein sequence ID" value="ESS73877.1"/>
    <property type="molecule type" value="Genomic_DNA"/>
</dbReference>
<comment type="subcellular location">
    <subcellularLocation>
        <location evidence="1">Membrane</location>
        <topology evidence="1">Single-pass membrane protein</topology>
    </subcellularLocation>
</comment>
<keyword evidence="3 6" id="KW-1133">Transmembrane helix</keyword>
<keyword evidence="2 6" id="KW-0812">Transmembrane</keyword>
<dbReference type="eggNOG" id="COG1566">
    <property type="taxonomic scope" value="Bacteria"/>
</dbReference>
<dbReference type="GO" id="GO:0016020">
    <property type="term" value="C:membrane"/>
    <property type="evidence" value="ECO:0007669"/>
    <property type="project" value="UniProtKB-SubCell"/>
</dbReference>
<proteinExistence type="predicted"/>
<evidence type="ECO:0000256" key="2">
    <source>
        <dbReference type="ARBA" id="ARBA00022692"/>
    </source>
</evidence>
<evidence type="ECO:0000256" key="1">
    <source>
        <dbReference type="ARBA" id="ARBA00004167"/>
    </source>
</evidence>
<name>V5C5Y7_9GAMM</name>